<evidence type="ECO:0000313" key="2">
    <source>
        <dbReference type="EMBL" id="KGH48626.1"/>
    </source>
</evidence>
<accession>A0A098YFR5</accession>
<keyword evidence="3" id="KW-1185">Reference proteome</keyword>
<protein>
    <submittedName>
        <fullName evidence="2">Uncharacterized protein</fullName>
    </submittedName>
</protein>
<dbReference type="Proteomes" id="UP000029713">
    <property type="component" value="Unassembled WGS sequence"/>
</dbReference>
<keyword evidence="1" id="KW-0175">Coiled coil</keyword>
<reference evidence="2 3" key="1">
    <citation type="submission" date="2014-07" db="EMBL/GenBank/DDBJ databases">
        <title>Biosystematic studies on Modestobacter strains isolated from extreme hyper-arid desert soil and from historic building.</title>
        <authorList>
            <person name="Bukarasam K."/>
            <person name="Bull A."/>
            <person name="Girard G."/>
            <person name="van Wezel G."/>
            <person name="Goodfellow M."/>
        </authorList>
    </citation>
    <scope>NUCLEOTIDE SEQUENCE [LARGE SCALE GENOMIC DNA]</scope>
    <source>
        <strain evidence="2 3">KNN45-2b</strain>
    </source>
</reference>
<proteinExistence type="predicted"/>
<gene>
    <name evidence="2" type="ORF">IN07_01300</name>
</gene>
<comment type="caution">
    <text evidence="2">The sequence shown here is derived from an EMBL/GenBank/DDBJ whole genome shotgun (WGS) entry which is preliminary data.</text>
</comment>
<sequence>MLPPVQARQPGTSAQLRVQLARLRTVFAGRETGAVRTHLTPITDGQVMVTGTTLPPLRTPFVRLTSGLFVPAAAAPQPLDDTLCWISADELFGAAPSEALTRDWLQQLSFTDVLGFIAATLAGYRNPRIDVRQTDRDFAEKQLANEALLRARNLLRDPSRRLVVPQALYSLAKLAARDSGTTTSPDAEPQMLVLTYFGALQVLDDATDHLDEGDEEVVVDTAVGELSQFALISQYFNRPGDEVHLMARLVRQWLELPRERADAAGVVDLEREFAAVTGSSVRDVTITAILLWTATLQGLPQVRLDYFTALGWTDQRLQAALGVYTADLPTLRRALRTELDAHGPVWGFSSLERYPVARLDDGSLLVLDVQLLVRRIFGGLLGFDVIDALKARGDTAGAKRAAQIQAYLQHLGEAYALEVLHSLVGSGEACPRVFDEATLLTAYRQRGRRIADAAVDYGDAWVVVEITTSRLTRDTVAGADMEALSRDLDKLVDKVEQLDHTIAALRADPSRLTGAPSGPTRRFFPLLVVAEGFPVNPVSVELLRNRVRQRGLLTEANIGPLEVVDTVELELLEGLAESGGPGLRDVLAGKEHATLFRDSLRGYVMRECRYDFARSRRLAGLVDKAWKPAREALPPQALSP</sequence>
<name>A0A098YFR5_9ACTN</name>
<evidence type="ECO:0000256" key="1">
    <source>
        <dbReference type="SAM" id="Coils"/>
    </source>
</evidence>
<feature type="coiled-coil region" evidence="1">
    <location>
        <begin position="481"/>
        <end position="508"/>
    </location>
</feature>
<evidence type="ECO:0000313" key="3">
    <source>
        <dbReference type="Proteomes" id="UP000029713"/>
    </source>
</evidence>
<organism evidence="2 3">
    <name type="scientific">Modestobacter caceresii</name>
    <dbReference type="NCBI Taxonomy" id="1522368"/>
    <lineage>
        <taxon>Bacteria</taxon>
        <taxon>Bacillati</taxon>
        <taxon>Actinomycetota</taxon>
        <taxon>Actinomycetes</taxon>
        <taxon>Geodermatophilales</taxon>
        <taxon>Geodermatophilaceae</taxon>
        <taxon>Modestobacter</taxon>
    </lineage>
</organism>
<dbReference type="EMBL" id="JPMX01000003">
    <property type="protein sequence ID" value="KGH48626.1"/>
    <property type="molecule type" value="Genomic_DNA"/>
</dbReference>
<dbReference type="AlphaFoldDB" id="A0A098YFR5"/>